<protein>
    <recommendedName>
        <fullName evidence="3">MalT-like TPR region domain-containing protein</fullName>
    </recommendedName>
</protein>
<dbReference type="InterPro" id="IPR011990">
    <property type="entry name" value="TPR-like_helical_dom_sf"/>
</dbReference>
<name>A0A382RZW7_9ZZZZ</name>
<dbReference type="SUPFAM" id="SSF48452">
    <property type="entry name" value="TPR-like"/>
    <property type="match status" value="1"/>
</dbReference>
<proteinExistence type="predicted"/>
<dbReference type="AlphaFoldDB" id="A0A382RZW7"/>
<evidence type="ECO:0008006" key="3">
    <source>
        <dbReference type="Google" id="ProtNLM"/>
    </source>
</evidence>
<gene>
    <name evidence="2" type="ORF">METZ01_LOCUS355055</name>
</gene>
<accession>A0A382RZW7</accession>
<dbReference type="EMBL" id="UINC01124803">
    <property type="protein sequence ID" value="SVD02201.1"/>
    <property type="molecule type" value="Genomic_DNA"/>
</dbReference>
<feature type="non-terminal residue" evidence="2">
    <location>
        <position position="260"/>
    </location>
</feature>
<evidence type="ECO:0000256" key="1">
    <source>
        <dbReference type="SAM" id="MobiDB-lite"/>
    </source>
</evidence>
<evidence type="ECO:0000313" key="2">
    <source>
        <dbReference type="EMBL" id="SVD02201.1"/>
    </source>
</evidence>
<reference evidence="2" key="1">
    <citation type="submission" date="2018-05" db="EMBL/GenBank/DDBJ databases">
        <authorList>
            <person name="Lanie J.A."/>
            <person name="Ng W.-L."/>
            <person name="Kazmierczak K.M."/>
            <person name="Andrzejewski T.M."/>
            <person name="Davidsen T.M."/>
            <person name="Wayne K.J."/>
            <person name="Tettelin H."/>
            <person name="Glass J.I."/>
            <person name="Rusch D."/>
            <person name="Podicherti R."/>
            <person name="Tsui H.-C.T."/>
            <person name="Winkler M.E."/>
        </authorList>
    </citation>
    <scope>NUCLEOTIDE SEQUENCE</scope>
</reference>
<feature type="region of interest" description="Disordered" evidence="1">
    <location>
        <begin position="1"/>
        <end position="21"/>
    </location>
</feature>
<sequence>MSDDGEGNTDENTARIDARGNTGVQTNTVIGEINISVQNPEIEKRLTRLEELISESRDSNLPDPNLPSSDEDVGAEKVEEILSVIDWLEETTQEQEDELDSYQKGLLGSAAMAAGENTVARDYFREAITGFEKLGDNGAVGLALYDMGSTLIRESRYEEGVVVLKNARKKFLAVKDKRMASVVTADIGGARALEGKLDEAKKIYRKVRRDSHSPEAVMRALNGLSVLADEVDADYVEAIRLNTKLIKVANSIPDDHYMAF</sequence>
<dbReference type="Gene3D" id="1.25.40.10">
    <property type="entry name" value="Tetratricopeptide repeat domain"/>
    <property type="match status" value="1"/>
</dbReference>
<organism evidence="2">
    <name type="scientific">marine metagenome</name>
    <dbReference type="NCBI Taxonomy" id="408172"/>
    <lineage>
        <taxon>unclassified sequences</taxon>
        <taxon>metagenomes</taxon>
        <taxon>ecological metagenomes</taxon>
    </lineage>
</organism>